<dbReference type="Proteomes" id="UP001157502">
    <property type="component" value="Chromosome 8"/>
</dbReference>
<sequence length="127" mass="13995">MYRMRRKTVQFPAFSNNLTTRRPPSSLPVTSAQGKIPRIHKTRKVCVKSLDQPPRRDPSALPGLVVDSLEPCLPTLVMLQRESSFCLASEVASAGRRSNGAVKGPPHFCLEPPCHPAQTPWVLLGRA</sequence>
<protein>
    <submittedName>
        <fullName evidence="1">Uncharacterized protein</fullName>
    </submittedName>
</protein>
<evidence type="ECO:0000313" key="2">
    <source>
        <dbReference type="Proteomes" id="UP001157502"/>
    </source>
</evidence>
<accession>A0ACC2GVD6</accession>
<keyword evidence="2" id="KW-1185">Reference proteome</keyword>
<evidence type="ECO:0000313" key="1">
    <source>
        <dbReference type="EMBL" id="KAJ8007693.1"/>
    </source>
</evidence>
<reference evidence="1" key="1">
    <citation type="submission" date="2021-05" db="EMBL/GenBank/DDBJ databases">
        <authorList>
            <person name="Pan Q."/>
            <person name="Jouanno E."/>
            <person name="Zahm M."/>
            <person name="Klopp C."/>
            <person name="Cabau C."/>
            <person name="Louis A."/>
            <person name="Berthelot C."/>
            <person name="Parey E."/>
            <person name="Roest Crollius H."/>
            <person name="Montfort J."/>
            <person name="Robinson-Rechavi M."/>
            <person name="Bouchez O."/>
            <person name="Lampietro C."/>
            <person name="Lopez Roques C."/>
            <person name="Donnadieu C."/>
            <person name="Postlethwait J."/>
            <person name="Bobe J."/>
            <person name="Dillon D."/>
            <person name="Chandos A."/>
            <person name="von Hippel F."/>
            <person name="Guiguen Y."/>
        </authorList>
    </citation>
    <scope>NUCLEOTIDE SEQUENCE</scope>
    <source>
        <strain evidence="1">YG-Jan2019</strain>
    </source>
</reference>
<proteinExistence type="predicted"/>
<gene>
    <name evidence="1" type="ORF">DPEC_G00096810</name>
</gene>
<dbReference type="EMBL" id="CM055735">
    <property type="protein sequence ID" value="KAJ8007693.1"/>
    <property type="molecule type" value="Genomic_DNA"/>
</dbReference>
<name>A0ACC2GVD6_DALPE</name>
<organism evidence="1 2">
    <name type="scientific">Dallia pectoralis</name>
    <name type="common">Alaska blackfish</name>
    <dbReference type="NCBI Taxonomy" id="75939"/>
    <lineage>
        <taxon>Eukaryota</taxon>
        <taxon>Metazoa</taxon>
        <taxon>Chordata</taxon>
        <taxon>Craniata</taxon>
        <taxon>Vertebrata</taxon>
        <taxon>Euteleostomi</taxon>
        <taxon>Actinopterygii</taxon>
        <taxon>Neopterygii</taxon>
        <taxon>Teleostei</taxon>
        <taxon>Protacanthopterygii</taxon>
        <taxon>Esociformes</taxon>
        <taxon>Umbridae</taxon>
        <taxon>Dallia</taxon>
    </lineage>
</organism>
<comment type="caution">
    <text evidence="1">The sequence shown here is derived from an EMBL/GenBank/DDBJ whole genome shotgun (WGS) entry which is preliminary data.</text>
</comment>